<evidence type="ECO:0000313" key="2">
    <source>
        <dbReference type="EMBL" id="ANV80008.1"/>
    </source>
</evidence>
<sequence>MKFSDREVHSKSALRRHEGAGGSLTVYDTEESPLSKMQAVRLTSEIWEGRLCNRNELYQTCTMNPKGRDCLNVDGTSNPAGASPSSPVWHQQGQVGC</sequence>
<dbReference type="AlphaFoldDB" id="A0A1B1TCJ2"/>
<dbReference type="EMBL" id="KP211864">
    <property type="protein sequence ID" value="ANV80008.1"/>
    <property type="molecule type" value="Genomic_DNA"/>
</dbReference>
<name>A0A1B1TCJ2_9ARCH</name>
<feature type="region of interest" description="Disordered" evidence="1">
    <location>
        <begin position="72"/>
        <end position="97"/>
    </location>
</feature>
<reference evidence="2" key="2">
    <citation type="journal article" date="2015" name="ISME J.">
        <title>A new class of marine Euryarchaeota group II from the Mediterranean deep chlorophyll maximum.</title>
        <authorList>
            <person name="Martin-Cuadrado A.B."/>
            <person name="Garcia-Heredia I."/>
            <person name="Molto A.G."/>
            <person name="Lopez-Ubeda R."/>
            <person name="Kimes N."/>
            <person name="Lopez-Garcia P."/>
            <person name="Moreira D."/>
            <person name="Rodriguez-Valera F."/>
        </authorList>
    </citation>
    <scope>NUCLEOTIDE SEQUENCE</scope>
</reference>
<proteinExistence type="predicted"/>
<feature type="region of interest" description="Disordered" evidence="1">
    <location>
        <begin position="1"/>
        <end position="33"/>
    </location>
</feature>
<protein>
    <submittedName>
        <fullName evidence="2">Uncharacterized protein</fullName>
    </submittedName>
</protein>
<feature type="compositionally biased region" description="Polar residues" evidence="1">
    <location>
        <begin position="74"/>
        <end position="97"/>
    </location>
</feature>
<accession>A0A1B1TCJ2</accession>
<reference evidence="2" key="1">
    <citation type="submission" date="2014-11" db="EMBL/GenBank/DDBJ databases">
        <authorList>
            <person name="Zhu J."/>
            <person name="Qi W."/>
            <person name="Song R."/>
        </authorList>
    </citation>
    <scope>NUCLEOTIDE SEQUENCE</scope>
</reference>
<feature type="compositionally biased region" description="Basic and acidic residues" evidence="1">
    <location>
        <begin position="1"/>
        <end position="19"/>
    </location>
</feature>
<organism evidence="2">
    <name type="scientific">uncultured Poseidoniia archaeon</name>
    <dbReference type="NCBI Taxonomy" id="1697135"/>
    <lineage>
        <taxon>Archaea</taxon>
        <taxon>Methanobacteriati</taxon>
        <taxon>Thermoplasmatota</taxon>
        <taxon>Candidatus Poseidoniia</taxon>
        <taxon>environmental samples</taxon>
    </lineage>
</organism>
<evidence type="ECO:0000256" key="1">
    <source>
        <dbReference type="SAM" id="MobiDB-lite"/>
    </source>
</evidence>